<feature type="transmembrane region" description="Helical" evidence="1">
    <location>
        <begin position="21"/>
        <end position="38"/>
    </location>
</feature>
<evidence type="ECO:0000256" key="1">
    <source>
        <dbReference type="SAM" id="Phobius"/>
    </source>
</evidence>
<dbReference type="AlphaFoldDB" id="A0A8J5TQ11"/>
<comment type="caution">
    <text evidence="2">The sequence shown here is derived from an EMBL/GenBank/DDBJ whole genome shotgun (WGS) entry which is preliminary data.</text>
</comment>
<keyword evidence="1" id="KW-0812">Transmembrane</keyword>
<keyword evidence="1" id="KW-0472">Membrane</keyword>
<keyword evidence="1" id="KW-1133">Transmembrane helix</keyword>
<dbReference type="Proteomes" id="UP000747542">
    <property type="component" value="Unassembled WGS sequence"/>
</dbReference>
<name>A0A8J5TQ11_HOMAM</name>
<evidence type="ECO:0000313" key="3">
    <source>
        <dbReference type="Proteomes" id="UP000747542"/>
    </source>
</evidence>
<sequence length="41" mass="4571">MCAPERMGISLIRTRQCATNSTSVMLGMVIWSLVLKVWCLA</sequence>
<keyword evidence="3" id="KW-1185">Reference proteome</keyword>
<accession>A0A8J5TQ11</accession>
<gene>
    <name evidence="2" type="ORF">Hamer_G009211</name>
</gene>
<dbReference type="EMBL" id="JAHLQT010003582">
    <property type="protein sequence ID" value="KAG7176402.1"/>
    <property type="molecule type" value="Genomic_DNA"/>
</dbReference>
<organism evidence="2 3">
    <name type="scientific">Homarus americanus</name>
    <name type="common">American lobster</name>
    <dbReference type="NCBI Taxonomy" id="6706"/>
    <lineage>
        <taxon>Eukaryota</taxon>
        <taxon>Metazoa</taxon>
        <taxon>Ecdysozoa</taxon>
        <taxon>Arthropoda</taxon>
        <taxon>Crustacea</taxon>
        <taxon>Multicrustacea</taxon>
        <taxon>Malacostraca</taxon>
        <taxon>Eumalacostraca</taxon>
        <taxon>Eucarida</taxon>
        <taxon>Decapoda</taxon>
        <taxon>Pleocyemata</taxon>
        <taxon>Astacidea</taxon>
        <taxon>Nephropoidea</taxon>
        <taxon>Nephropidae</taxon>
        <taxon>Homarus</taxon>
    </lineage>
</organism>
<protein>
    <submittedName>
        <fullName evidence="2">Uncharacterized protein</fullName>
    </submittedName>
</protein>
<evidence type="ECO:0000313" key="2">
    <source>
        <dbReference type="EMBL" id="KAG7176402.1"/>
    </source>
</evidence>
<reference evidence="2" key="1">
    <citation type="journal article" date="2021" name="Sci. Adv.">
        <title>The American lobster genome reveals insights on longevity, neural, and immune adaptations.</title>
        <authorList>
            <person name="Polinski J.M."/>
            <person name="Zimin A.V."/>
            <person name="Clark K.F."/>
            <person name="Kohn A.B."/>
            <person name="Sadowski N."/>
            <person name="Timp W."/>
            <person name="Ptitsyn A."/>
            <person name="Khanna P."/>
            <person name="Romanova D.Y."/>
            <person name="Williams P."/>
            <person name="Greenwood S.J."/>
            <person name="Moroz L.L."/>
            <person name="Walt D.R."/>
            <person name="Bodnar A.G."/>
        </authorList>
    </citation>
    <scope>NUCLEOTIDE SEQUENCE</scope>
    <source>
        <strain evidence="2">GMGI-L3</strain>
    </source>
</reference>
<proteinExistence type="predicted"/>